<comment type="caution">
    <text evidence="2">The sequence shown here is derived from an EMBL/GenBank/DDBJ whole genome shotgun (WGS) entry which is preliminary data.</text>
</comment>
<gene>
    <name evidence="2" type="ORF">LEP1GSC179_3040</name>
</gene>
<name>A0A0E2BBN7_9LEPT</name>
<keyword evidence="1" id="KW-1133">Transmembrane helix</keyword>
<protein>
    <submittedName>
        <fullName evidence="2">Uncharacterized protein</fullName>
    </submittedName>
</protein>
<keyword evidence="1" id="KW-0472">Membrane</keyword>
<organism evidence="2 3">
    <name type="scientific">Leptospira santarosai str. MOR084</name>
    <dbReference type="NCBI Taxonomy" id="1049984"/>
    <lineage>
        <taxon>Bacteria</taxon>
        <taxon>Pseudomonadati</taxon>
        <taxon>Spirochaetota</taxon>
        <taxon>Spirochaetia</taxon>
        <taxon>Leptospirales</taxon>
        <taxon>Leptospiraceae</taxon>
        <taxon>Leptospira</taxon>
    </lineage>
</organism>
<keyword evidence="1" id="KW-0812">Transmembrane</keyword>
<evidence type="ECO:0000256" key="1">
    <source>
        <dbReference type="SAM" id="Phobius"/>
    </source>
</evidence>
<sequence>MTDWEITKLVLEYSFWASIACFFFLAVIVRVIIDYITFFSSWFNSPSRNETKSNDELEEKK</sequence>
<evidence type="ECO:0000313" key="3">
    <source>
        <dbReference type="Proteomes" id="UP000006329"/>
    </source>
</evidence>
<accession>A0A0E2BBN7</accession>
<feature type="transmembrane region" description="Helical" evidence="1">
    <location>
        <begin position="13"/>
        <end position="33"/>
    </location>
</feature>
<reference evidence="2" key="1">
    <citation type="submission" date="2012-10" db="EMBL/GenBank/DDBJ databases">
        <authorList>
            <person name="Harkins D.M."/>
            <person name="Durkin A.S."/>
            <person name="Brinkac L.M."/>
            <person name="Haft D.H."/>
            <person name="Selengut J.D."/>
            <person name="Sanka R."/>
            <person name="DePew J."/>
            <person name="Purushe J."/>
            <person name="Matthias M.A."/>
            <person name="Vinetz J.M."/>
            <person name="Sutton G.G."/>
            <person name="Nierman W.C."/>
            <person name="Fouts D.E."/>
        </authorList>
    </citation>
    <scope>NUCLEOTIDE SEQUENCE [LARGE SCALE GENOMIC DNA]</scope>
    <source>
        <strain evidence="2">MOR084</strain>
    </source>
</reference>
<dbReference type="Proteomes" id="UP000006329">
    <property type="component" value="Unassembled WGS sequence"/>
</dbReference>
<dbReference type="EMBL" id="AHON02000063">
    <property type="protein sequence ID" value="EKO32777.1"/>
    <property type="molecule type" value="Genomic_DNA"/>
</dbReference>
<proteinExistence type="predicted"/>
<dbReference type="RefSeq" id="WP_004475714.1">
    <property type="nucleotide sequence ID" value="NZ_AHON02000063.1"/>
</dbReference>
<evidence type="ECO:0000313" key="2">
    <source>
        <dbReference type="EMBL" id="EKO32777.1"/>
    </source>
</evidence>
<keyword evidence="3" id="KW-1185">Reference proteome</keyword>
<dbReference type="AlphaFoldDB" id="A0A0E2BBN7"/>